<dbReference type="RefSeq" id="XP_075091695.1">
    <property type="nucleotide sequence ID" value="XM_075235594.1"/>
</dbReference>
<proteinExistence type="predicted"/>
<gene>
    <name evidence="2" type="primary">LOC142171883</name>
</gene>
<protein>
    <submittedName>
        <fullName evidence="2">Uncharacterized protein LOC142171883</fullName>
    </submittedName>
</protein>
<accession>A0AC58T385</accession>
<evidence type="ECO:0000313" key="1">
    <source>
        <dbReference type="Proteomes" id="UP000790787"/>
    </source>
</evidence>
<reference evidence="1" key="1">
    <citation type="journal article" date="2014" name="Nat. Commun.">
        <title>The tobacco genome sequence and its comparison with those of tomato and potato.</title>
        <authorList>
            <person name="Sierro N."/>
            <person name="Battey J.N."/>
            <person name="Ouadi S."/>
            <person name="Bakaher N."/>
            <person name="Bovet L."/>
            <person name="Willig A."/>
            <person name="Goepfert S."/>
            <person name="Peitsch M.C."/>
            <person name="Ivanov N.V."/>
        </authorList>
    </citation>
    <scope>NUCLEOTIDE SEQUENCE [LARGE SCALE GENOMIC DNA]</scope>
</reference>
<dbReference type="Proteomes" id="UP000790787">
    <property type="component" value="Chromosome 17"/>
</dbReference>
<sequence>MEFFAVVFAFDKFRYYLVGIKVIVHTDHSTLKYLLSKKESKPRLMRWVLLLQEFDLEIMDRKGIENQVADHLSGLEKITYGLIQRCVPEGEMQSILSHYHDGAARGHYGGNRIAAKVMEAGFYWSSLYKDAIAYVAICDKCQQTGESKESDAPVEEREVHGEEVGASASCEQVVGELGSLWESRVVALE</sequence>
<evidence type="ECO:0000313" key="2">
    <source>
        <dbReference type="RefSeq" id="XP_075091695.1"/>
    </source>
</evidence>
<name>A0AC58T385_TOBAC</name>
<reference evidence="2" key="2">
    <citation type="submission" date="2025-08" db="UniProtKB">
        <authorList>
            <consortium name="RefSeq"/>
        </authorList>
    </citation>
    <scope>IDENTIFICATION</scope>
    <source>
        <tissue evidence="2">Leaf</tissue>
    </source>
</reference>
<keyword evidence="1" id="KW-1185">Reference proteome</keyword>
<organism evidence="1 2">
    <name type="scientific">Nicotiana tabacum</name>
    <name type="common">Common tobacco</name>
    <dbReference type="NCBI Taxonomy" id="4097"/>
    <lineage>
        <taxon>Eukaryota</taxon>
        <taxon>Viridiplantae</taxon>
        <taxon>Streptophyta</taxon>
        <taxon>Embryophyta</taxon>
        <taxon>Tracheophyta</taxon>
        <taxon>Spermatophyta</taxon>
        <taxon>Magnoliopsida</taxon>
        <taxon>eudicotyledons</taxon>
        <taxon>Gunneridae</taxon>
        <taxon>Pentapetalae</taxon>
        <taxon>asterids</taxon>
        <taxon>lamiids</taxon>
        <taxon>Solanales</taxon>
        <taxon>Solanaceae</taxon>
        <taxon>Nicotianoideae</taxon>
        <taxon>Nicotianeae</taxon>
        <taxon>Nicotiana</taxon>
    </lineage>
</organism>